<dbReference type="OrthoDB" id="2309723at2759"/>
<reference evidence="5" key="1">
    <citation type="journal article" date="2023" name="Commun. Biol.">
        <title>Genome analysis of Parmales, the sister group of diatoms, reveals the evolutionary specialization of diatoms from phago-mixotrophs to photoautotrophs.</title>
        <authorList>
            <person name="Ban H."/>
            <person name="Sato S."/>
            <person name="Yoshikawa S."/>
            <person name="Yamada K."/>
            <person name="Nakamura Y."/>
            <person name="Ichinomiya M."/>
            <person name="Sato N."/>
            <person name="Blanc-Mathieu R."/>
            <person name="Endo H."/>
            <person name="Kuwata A."/>
            <person name="Ogata H."/>
        </authorList>
    </citation>
    <scope>NUCLEOTIDE SEQUENCE [LARGE SCALE GENOMIC DNA]</scope>
    <source>
        <strain evidence="5">NIES 3701</strain>
    </source>
</reference>
<dbReference type="GO" id="GO:0004364">
    <property type="term" value="F:glutathione transferase activity"/>
    <property type="evidence" value="ECO:0007669"/>
    <property type="project" value="InterPro"/>
</dbReference>
<dbReference type="PROSITE" id="PS50405">
    <property type="entry name" value="GST_CTER"/>
    <property type="match status" value="1"/>
</dbReference>
<proteinExistence type="predicted"/>
<dbReference type="SUPFAM" id="SSF47616">
    <property type="entry name" value="GST C-terminal domain-like"/>
    <property type="match status" value="1"/>
</dbReference>
<evidence type="ECO:0000313" key="5">
    <source>
        <dbReference type="Proteomes" id="UP001165085"/>
    </source>
</evidence>
<accession>A0A9W7F3T6</accession>
<evidence type="ECO:0000259" key="3">
    <source>
        <dbReference type="PROSITE" id="PS50405"/>
    </source>
</evidence>
<dbReference type="PANTHER" id="PTHR32419:SF6">
    <property type="entry name" value="GLUTATHIONE S-TRANSFERASE OMEGA-LIKE 1-RELATED"/>
    <property type="match status" value="1"/>
</dbReference>
<dbReference type="InterPro" id="IPR016639">
    <property type="entry name" value="GST_Omega/GSH"/>
</dbReference>
<gene>
    <name evidence="4" type="ORF">TrST_g1081</name>
</gene>
<dbReference type="GO" id="GO:0005737">
    <property type="term" value="C:cytoplasm"/>
    <property type="evidence" value="ECO:0007669"/>
    <property type="project" value="TreeGrafter"/>
</dbReference>
<name>A0A9W7F3T6_9STRA</name>
<dbReference type="Gene3D" id="1.20.1050.10">
    <property type="match status" value="1"/>
</dbReference>
<keyword evidence="2" id="KW-0732">Signal</keyword>
<feature type="region of interest" description="Disordered" evidence="1">
    <location>
        <begin position="36"/>
        <end position="57"/>
    </location>
</feature>
<comment type="caution">
    <text evidence="4">The sequence shown here is derived from an EMBL/GenBank/DDBJ whole genome shotgun (WGS) entry which is preliminary data.</text>
</comment>
<sequence length="286" mass="32409">MKHFLAVGSFAFVFLLMLSTVQSFQFNGNVVTKTAYSPSSTSLSDRPTSPTSPTSPATSKQFSLNLLNNGPPQTLFLPFVKYFYKTLWSLMLNELTPHDTEGRFLRDYSTSSYFPPTLTSLNPSNSYVVLLVNLRPNSIVEEMDVLASFLFDKLSNGCYRTGFCTSQFAYEEAAEDVKEGLRVLEERLEGKRFIMGEEITEVDVKMFPWACRFDYVYTILFRSPGGKIRDYPNVERWARGMAEIEGVEDTIDLRDAVGSYYRELFMINPGGLSVECPEGVRELFGN</sequence>
<feature type="domain" description="GST C-terminal" evidence="3">
    <location>
        <begin position="122"/>
        <end position="270"/>
    </location>
</feature>
<feature type="chain" id="PRO_5040762819" description="GST C-terminal domain-containing protein" evidence="2">
    <location>
        <begin position="24"/>
        <end position="286"/>
    </location>
</feature>
<evidence type="ECO:0000256" key="1">
    <source>
        <dbReference type="SAM" id="MobiDB-lite"/>
    </source>
</evidence>
<feature type="compositionally biased region" description="Low complexity" evidence="1">
    <location>
        <begin position="37"/>
        <end position="57"/>
    </location>
</feature>
<dbReference type="InterPro" id="IPR010987">
    <property type="entry name" value="Glutathione-S-Trfase_C-like"/>
</dbReference>
<dbReference type="PANTHER" id="PTHR32419">
    <property type="entry name" value="GLUTATHIONYL-HYDROQUINONE REDUCTASE"/>
    <property type="match status" value="1"/>
</dbReference>
<dbReference type="AlphaFoldDB" id="A0A9W7F3T6"/>
<dbReference type="Proteomes" id="UP001165085">
    <property type="component" value="Unassembled WGS sequence"/>
</dbReference>
<feature type="signal peptide" evidence="2">
    <location>
        <begin position="1"/>
        <end position="23"/>
    </location>
</feature>
<dbReference type="InterPro" id="IPR036282">
    <property type="entry name" value="Glutathione-S-Trfase_C_sf"/>
</dbReference>
<protein>
    <recommendedName>
        <fullName evidence="3">GST C-terminal domain-containing protein</fullName>
    </recommendedName>
</protein>
<dbReference type="EMBL" id="BRXY01000559">
    <property type="protein sequence ID" value="GMH99913.1"/>
    <property type="molecule type" value="Genomic_DNA"/>
</dbReference>
<evidence type="ECO:0000313" key="4">
    <source>
        <dbReference type="EMBL" id="GMH99913.1"/>
    </source>
</evidence>
<keyword evidence="5" id="KW-1185">Reference proteome</keyword>
<evidence type="ECO:0000256" key="2">
    <source>
        <dbReference type="SAM" id="SignalP"/>
    </source>
</evidence>
<dbReference type="Pfam" id="PF13410">
    <property type="entry name" value="GST_C_2"/>
    <property type="match status" value="1"/>
</dbReference>
<organism evidence="4 5">
    <name type="scientific">Triparma strigata</name>
    <dbReference type="NCBI Taxonomy" id="1606541"/>
    <lineage>
        <taxon>Eukaryota</taxon>
        <taxon>Sar</taxon>
        <taxon>Stramenopiles</taxon>
        <taxon>Ochrophyta</taxon>
        <taxon>Bolidophyceae</taxon>
        <taxon>Parmales</taxon>
        <taxon>Triparmaceae</taxon>
        <taxon>Triparma</taxon>
    </lineage>
</organism>